<dbReference type="AlphaFoldDB" id="A0A174ZF20"/>
<dbReference type="GO" id="GO:0016491">
    <property type="term" value="F:oxidoreductase activity"/>
    <property type="evidence" value="ECO:0007669"/>
    <property type="project" value="UniProtKB-KW"/>
</dbReference>
<dbReference type="InterPro" id="IPR036812">
    <property type="entry name" value="NAD(P)_OxRdtase_dom_sf"/>
</dbReference>
<dbReference type="Proteomes" id="UP000095662">
    <property type="component" value="Unassembled WGS sequence"/>
</dbReference>
<dbReference type="GO" id="GO:0051596">
    <property type="term" value="P:methylglyoxal catabolic process"/>
    <property type="evidence" value="ECO:0007669"/>
    <property type="project" value="TreeGrafter"/>
</dbReference>
<evidence type="ECO:0000256" key="1">
    <source>
        <dbReference type="ARBA" id="ARBA00006515"/>
    </source>
</evidence>
<proteinExistence type="inferred from homology"/>
<name>A0A174ZF20_9FIRM</name>
<dbReference type="STRING" id="39492.ERS852540_00921"/>
<dbReference type="EMBL" id="CZBY01000005">
    <property type="protein sequence ID" value="CUQ84532.1"/>
    <property type="molecule type" value="Genomic_DNA"/>
</dbReference>
<keyword evidence="2" id="KW-0521">NADP</keyword>
<reference evidence="5 6" key="1">
    <citation type="submission" date="2015-09" db="EMBL/GenBank/DDBJ databases">
        <authorList>
            <consortium name="Pathogen Informatics"/>
        </authorList>
    </citation>
    <scope>NUCLEOTIDE SEQUENCE [LARGE SCALE GENOMIC DNA]</scope>
    <source>
        <strain evidence="5 6">2789STDY5834928</strain>
    </source>
</reference>
<comment type="similarity">
    <text evidence="1">Belongs to the shaker potassium channel beta subunit family.</text>
</comment>
<dbReference type="PANTHER" id="PTHR43150:SF4">
    <property type="entry name" value="L-GLYCERALDEHYDE 3-PHOSPHATE REDUCTASE"/>
    <property type="match status" value="1"/>
</dbReference>
<dbReference type="SUPFAM" id="SSF51430">
    <property type="entry name" value="NAD(P)-linked oxidoreductase"/>
    <property type="match status" value="1"/>
</dbReference>
<evidence type="ECO:0000259" key="4">
    <source>
        <dbReference type="Pfam" id="PF00248"/>
    </source>
</evidence>
<evidence type="ECO:0000313" key="5">
    <source>
        <dbReference type="EMBL" id="CUQ84532.1"/>
    </source>
</evidence>
<dbReference type="InterPro" id="IPR023210">
    <property type="entry name" value="NADP_OxRdtase_dom"/>
</dbReference>
<evidence type="ECO:0000256" key="3">
    <source>
        <dbReference type="ARBA" id="ARBA00023002"/>
    </source>
</evidence>
<dbReference type="Gene3D" id="3.20.20.100">
    <property type="entry name" value="NADP-dependent oxidoreductase domain"/>
    <property type="match status" value="1"/>
</dbReference>
<protein>
    <submittedName>
        <fullName evidence="5">L-glyceraldehyde 3-phosphate reductase</fullName>
    </submittedName>
</protein>
<sequence>MFAPNENRYDKMVYNRLGNSGLKVSAVSLGLWQNFGFGSDFATAEEMVHTAFDLGITHFDIANNYGHPYNGSAEENFGKILDRGMREYRDELCISTKAGYEMWDGPYGDKNGSRKYLTASLDQSLRRLKLDYVDIYYHHIFDPDTPLEETALALDNTVRQGKALYVGISNYNRQQTAEIQKIFKELRTPFIVNQPSYSMLNRWVERDNLDKYCLDNNLSLAVFSPLYQGFLTDKYLHGVPEDSRLAKGGAPWLEGQLDDIMLKRLNALNEIALSRGQKLSQMALSWVLHNKAVATVLIGASRPSQIVENAECINKLDFTDEEISAIEAVLK</sequence>
<evidence type="ECO:0000256" key="2">
    <source>
        <dbReference type="ARBA" id="ARBA00022857"/>
    </source>
</evidence>
<accession>A0A174ZF20</accession>
<dbReference type="OrthoDB" id="9804790at2"/>
<evidence type="ECO:0000313" key="6">
    <source>
        <dbReference type="Proteomes" id="UP000095662"/>
    </source>
</evidence>
<dbReference type="InterPro" id="IPR005399">
    <property type="entry name" value="K_chnl_volt-dep_bsu_KCNAB-rel"/>
</dbReference>
<dbReference type="Pfam" id="PF00248">
    <property type="entry name" value="Aldo_ket_red"/>
    <property type="match status" value="1"/>
</dbReference>
<dbReference type="PANTHER" id="PTHR43150">
    <property type="entry name" value="HYPERKINETIC, ISOFORM M"/>
    <property type="match status" value="1"/>
</dbReference>
<keyword evidence="3" id="KW-0560">Oxidoreductase</keyword>
<organism evidence="5 6">
    <name type="scientific">[Eubacterium] siraeum</name>
    <dbReference type="NCBI Taxonomy" id="39492"/>
    <lineage>
        <taxon>Bacteria</taxon>
        <taxon>Bacillati</taxon>
        <taxon>Bacillota</taxon>
        <taxon>Clostridia</taxon>
        <taxon>Eubacteriales</taxon>
        <taxon>Oscillospiraceae</taxon>
        <taxon>Oscillospiraceae incertae sedis</taxon>
    </lineage>
</organism>
<gene>
    <name evidence="5" type="primary">yghZ</name>
    <name evidence="5" type="ORF">ERS852540_00921</name>
</gene>
<feature type="domain" description="NADP-dependent oxidoreductase" evidence="4">
    <location>
        <begin position="27"/>
        <end position="330"/>
    </location>
</feature>